<protein>
    <recommendedName>
        <fullName evidence="4">Outer membrane protein assembly factor BamA</fullName>
    </recommendedName>
</protein>
<organism evidence="6 7">
    <name type="scientific">Sphingobacterium alkalisoli</name>
    <dbReference type="NCBI Taxonomy" id="1874115"/>
    <lineage>
        <taxon>Bacteria</taxon>
        <taxon>Pseudomonadati</taxon>
        <taxon>Bacteroidota</taxon>
        <taxon>Sphingobacteriia</taxon>
        <taxon>Sphingobacteriales</taxon>
        <taxon>Sphingobacteriaceae</taxon>
        <taxon>Sphingobacterium</taxon>
    </lineage>
</organism>
<gene>
    <name evidence="6" type="primary">bamA</name>
    <name evidence="6" type="ORF">FAZ19_17995</name>
</gene>
<keyword evidence="3" id="KW-0472">Membrane</keyword>
<dbReference type="Pfam" id="PF07244">
    <property type="entry name" value="POTRA"/>
    <property type="match status" value="4"/>
</dbReference>
<evidence type="ECO:0000313" key="6">
    <source>
        <dbReference type="EMBL" id="TJY63472.1"/>
    </source>
</evidence>
<dbReference type="AlphaFoldDB" id="A0A4U0GZX5"/>
<evidence type="ECO:0000256" key="3">
    <source>
        <dbReference type="ARBA" id="ARBA00023136"/>
    </source>
</evidence>
<dbReference type="PROSITE" id="PS51779">
    <property type="entry name" value="POTRA"/>
    <property type="match status" value="1"/>
</dbReference>
<accession>A0A4U0GZX5</accession>
<dbReference type="InterPro" id="IPR034746">
    <property type="entry name" value="POTRA"/>
</dbReference>
<reference evidence="6 7" key="1">
    <citation type="submission" date="2019-04" db="EMBL/GenBank/DDBJ databases">
        <title>Sphingobacterium olei sp. nov., isolated from oil-contaminated soil.</title>
        <authorList>
            <person name="Liu B."/>
        </authorList>
    </citation>
    <scope>NUCLEOTIDE SEQUENCE [LARGE SCALE GENOMIC DNA]</scope>
    <source>
        <strain evidence="6 7">Y3L14</strain>
    </source>
</reference>
<dbReference type="EMBL" id="SUKA01000006">
    <property type="protein sequence ID" value="TJY63472.1"/>
    <property type="molecule type" value="Genomic_DNA"/>
</dbReference>
<evidence type="ECO:0000256" key="1">
    <source>
        <dbReference type="ARBA" id="ARBA00004370"/>
    </source>
</evidence>
<comment type="subcellular location">
    <subcellularLocation>
        <location evidence="1">Membrane</location>
    </subcellularLocation>
</comment>
<dbReference type="GO" id="GO:0009279">
    <property type="term" value="C:cell outer membrane"/>
    <property type="evidence" value="ECO:0007669"/>
    <property type="project" value="UniProtKB-UniRule"/>
</dbReference>
<dbReference type="GO" id="GO:0071709">
    <property type="term" value="P:membrane assembly"/>
    <property type="evidence" value="ECO:0007669"/>
    <property type="project" value="InterPro"/>
</dbReference>
<dbReference type="NCBIfam" id="TIGR03303">
    <property type="entry name" value="OM_YaeT"/>
    <property type="match status" value="1"/>
</dbReference>
<keyword evidence="7" id="KW-1185">Reference proteome</keyword>
<proteinExistence type="predicted"/>
<evidence type="ECO:0000259" key="5">
    <source>
        <dbReference type="PROSITE" id="PS51779"/>
    </source>
</evidence>
<evidence type="ECO:0000313" key="7">
    <source>
        <dbReference type="Proteomes" id="UP000309872"/>
    </source>
</evidence>
<dbReference type="Proteomes" id="UP000309872">
    <property type="component" value="Unassembled WGS sequence"/>
</dbReference>
<dbReference type="InterPro" id="IPR010827">
    <property type="entry name" value="BamA/TamA_POTRA"/>
</dbReference>
<dbReference type="OrthoDB" id="9802086at2"/>
<dbReference type="RefSeq" id="WP_136822146.1">
    <property type="nucleotide sequence ID" value="NZ_BMJX01000006.1"/>
</dbReference>
<keyword evidence="2" id="KW-0812">Transmembrane</keyword>
<keyword evidence="2" id="KW-1134">Transmembrane beta strand</keyword>
<dbReference type="Gene3D" id="3.10.20.310">
    <property type="entry name" value="membrane protein fhac"/>
    <property type="match status" value="4"/>
</dbReference>
<sequence length="859" mass="97467">MKHIYILITAFFLFSWTSTFSQIGNNPINLSDPNEINYLQPKDYVIGGITVSGAQYLDSEVLITISKLVVGQYIEVPGEATANVIKNLMAQNLFDDVQLWASRIEGENIFFDIRVQERPRLTRIDIAGLSKSQTEEVRKRLNEGAGKIVNENLLQSTRLTIQRFLREKSFLYPDIKIKTLKDTAQSNNEIVVVDVEKNKKIKVRKVNFSGNDVFSNNQMSKFLKGVKPRKWYRIFGPGKFKEDKYTEAKETLVSKLQDRGYRDAQILSDSIYRYDENEVVIDIEVYEGPKYYVGNIGWTGNTRYKDSVLNIILGIEKGDVYSEEKMITKLMGPTRNSDDISALYQNDGYLTFSINPVIKRINQDTVDLEIQVSEGKQYTINNVIVKGNDVTNDRVVLRSIYTKPGQKYSRELIMRSIREISQLGMFDEQKITPDIPSSSMNHEEGTTDVVFNVTEKPSDQVELSGGYGAGQIIGTLGLTFNNFSTSNLFKKDAWKPLPRGDGQKLSIRGQTSGKRYQSYNFSFTEPWLGGKKPIYFGLSAYTSNSSYGGFNMYTGEQMVNDSELNRIWMTGVTASLGKRLQWPDNYFQINSSLSFQRYKLQNYGNYFLFSDGTAYNINFTQEISRNSVDAPIYPTSGSHIKFSVQLTPPYSLFNDINYATAVDNVKYKWTEYHKWKFDSQWYTKVVGKLVVKTQAQFGYLGSYSDETPTSTFERFKLGGDGMQGFDFLQGSEILAMRGYANGTIIPESTGNGFQQIAINSGSPIYAKYQLELRHPVMLNEQATVFVLAFAEAGNTWNKFSEVNPFKVRRAAGVGARIFLPIFGMLGIDYGHAFDPIPGMSSSNWKQNFTFSIMQNMGGF</sequence>
<dbReference type="Gene3D" id="2.40.160.50">
    <property type="entry name" value="membrane protein fhac: a member of the omp85/tpsb transporter family"/>
    <property type="match status" value="1"/>
</dbReference>
<dbReference type="InterPro" id="IPR023707">
    <property type="entry name" value="OM_assembly_BamA"/>
</dbReference>
<name>A0A4U0GZX5_9SPHI</name>
<feature type="domain" description="POTRA" evidence="5">
    <location>
        <begin position="378"/>
        <end position="456"/>
    </location>
</feature>
<dbReference type="PIRSF" id="PIRSF006076">
    <property type="entry name" value="OM_assembly_OMP85"/>
    <property type="match status" value="1"/>
</dbReference>
<evidence type="ECO:0000256" key="2">
    <source>
        <dbReference type="ARBA" id="ARBA00022452"/>
    </source>
</evidence>
<evidence type="ECO:0000256" key="4">
    <source>
        <dbReference type="NCBIfam" id="TIGR03303"/>
    </source>
</evidence>
<comment type="caution">
    <text evidence="6">The sequence shown here is derived from an EMBL/GenBank/DDBJ whole genome shotgun (WGS) entry which is preliminary data.</text>
</comment>